<dbReference type="KEGG" id="mgot:MgSA37_01137"/>
<gene>
    <name evidence="1" type="ORF">MgSA37_01137</name>
</gene>
<dbReference type="OrthoDB" id="799868at2"/>
<dbReference type="EMBL" id="AP017313">
    <property type="protein sequence ID" value="BAU52970.1"/>
    <property type="molecule type" value="Genomic_DNA"/>
</dbReference>
<reference evidence="1 2" key="1">
    <citation type="submission" date="2015-12" db="EMBL/GenBank/DDBJ databases">
        <title>Genome sequence of Mucilaginibacter gotjawali.</title>
        <authorList>
            <person name="Lee J.S."/>
            <person name="Lee K.C."/>
            <person name="Kim K.K."/>
            <person name="Lee B.W."/>
        </authorList>
    </citation>
    <scope>NUCLEOTIDE SEQUENCE [LARGE SCALE GENOMIC DNA]</scope>
    <source>
        <strain evidence="1 2">SA3-7</strain>
    </source>
</reference>
<evidence type="ECO:0000313" key="2">
    <source>
        <dbReference type="Proteomes" id="UP000218263"/>
    </source>
</evidence>
<keyword evidence="2" id="KW-1185">Reference proteome</keyword>
<dbReference type="Proteomes" id="UP000218263">
    <property type="component" value="Chromosome"/>
</dbReference>
<name>A0A110B1H2_9SPHI</name>
<protein>
    <submittedName>
        <fullName evidence="1">Uncharacterized protein</fullName>
    </submittedName>
</protein>
<accession>A0A110B1H2</accession>
<sequence>MTKKYTLKPGKHQFASGSPAIHDNDNLSDEEAEWYLEKYPHIAGLFVERLESCKVEMLENVSSENIKKETETTPSEADQQEYQPEK</sequence>
<evidence type="ECO:0000313" key="1">
    <source>
        <dbReference type="EMBL" id="BAU52970.1"/>
    </source>
</evidence>
<proteinExistence type="predicted"/>
<dbReference type="RefSeq" id="WP_096350229.1">
    <property type="nucleotide sequence ID" value="NZ_AP017313.1"/>
</dbReference>
<organism evidence="1 2">
    <name type="scientific">Mucilaginibacter gotjawali</name>
    <dbReference type="NCBI Taxonomy" id="1550579"/>
    <lineage>
        <taxon>Bacteria</taxon>
        <taxon>Pseudomonadati</taxon>
        <taxon>Bacteroidota</taxon>
        <taxon>Sphingobacteriia</taxon>
        <taxon>Sphingobacteriales</taxon>
        <taxon>Sphingobacteriaceae</taxon>
        <taxon>Mucilaginibacter</taxon>
    </lineage>
</organism>
<dbReference type="AlphaFoldDB" id="A0A110B1H2"/>